<keyword evidence="1" id="KW-0812">Transmembrane</keyword>
<organism evidence="2 3">
    <name type="scientific">Marinomonas colpomeniae</name>
    <dbReference type="NCBI Taxonomy" id="2774408"/>
    <lineage>
        <taxon>Bacteria</taxon>
        <taxon>Pseudomonadati</taxon>
        <taxon>Pseudomonadota</taxon>
        <taxon>Gammaproteobacteria</taxon>
        <taxon>Oceanospirillales</taxon>
        <taxon>Oceanospirillaceae</taxon>
        <taxon>Marinomonas</taxon>
    </lineage>
</organism>
<keyword evidence="3" id="KW-1185">Reference proteome</keyword>
<gene>
    <name evidence="2" type="ORF">IF202_13180</name>
</gene>
<keyword evidence="1" id="KW-1133">Transmembrane helix</keyword>
<dbReference type="EMBL" id="JACYFC010000004">
    <property type="protein sequence ID" value="MBD5772000.1"/>
    <property type="molecule type" value="Genomic_DNA"/>
</dbReference>
<feature type="transmembrane region" description="Helical" evidence="1">
    <location>
        <begin position="276"/>
        <end position="302"/>
    </location>
</feature>
<evidence type="ECO:0008006" key="4">
    <source>
        <dbReference type="Google" id="ProtNLM"/>
    </source>
</evidence>
<dbReference type="RefSeq" id="WP_191595385.1">
    <property type="nucleotide sequence ID" value="NZ_JACYFC010000004.1"/>
</dbReference>
<sequence>MMEQKVKLEKPIAVTLQGCKRSFRSLEKLDEFFNELTQFYNSFKYLSELVIQLRQSVRNELKKHKIAKIDDTFHSNSEIIEKQVSKQLSVIINDFFYPNGCLFYPESPFAKALKETELSQDYLSNAFIVGLLGKQSQNYSGFPHFCMFIQSAYRSKNETNNTFNLFLEGIDKREKINREISIEAEIENRTGIFYQDLLELHEEQNDEILGTRGRIVRLLREFQHKDIPEHKKQLNNLLDNAKKDVEATIANFREHIANKEAVVYWRNKQNEAKTSAYKLIFTSTIALLLTFWAESIVIQSYFESGTSLNKLITGEEISEGLKAFMILMGVTITALPGIWIARYCMATASARTKYAQFSENKAMQIQTYLAMKQNNQIGDDQDKIIIEKIFSDHIDGSSASSDLPSISGMALIMKAIQGKQN</sequence>
<keyword evidence="1" id="KW-0472">Membrane</keyword>
<evidence type="ECO:0000313" key="3">
    <source>
        <dbReference type="Proteomes" id="UP000604161"/>
    </source>
</evidence>
<evidence type="ECO:0000313" key="2">
    <source>
        <dbReference type="EMBL" id="MBD5772000.1"/>
    </source>
</evidence>
<dbReference type="Proteomes" id="UP000604161">
    <property type="component" value="Unassembled WGS sequence"/>
</dbReference>
<comment type="caution">
    <text evidence="2">The sequence shown here is derived from an EMBL/GenBank/DDBJ whole genome shotgun (WGS) entry which is preliminary data.</text>
</comment>
<accession>A0ABR8P297</accession>
<protein>
    <recommendedName>
        <fullName evidence="4">Ankyrin repeat protein</fullName>
    </recommendedName>
</protein>
<name>A0ABR8P297_9GAMM</name>
<evidence type="ECO:0000256" key="1">
    <source>
        <dbReference type="SAM" id="Phobius"/>
    </source>
</evidence>
<reference evidence="2 3" key="1">
    <citation type="submission" date="2020-09" db="EMBL/GenBank/DDBJ databases">
        <title>Marinomonas sp. nov., isolated from the cysticercosis algae of Qingdao, China.</title>
        <authorList>
            <person name="Sun X."/>
        </authorList>
    </citation>
    <scope>NUCLEOTIDE SEQUENCE [LARGE SCALE GENOMIC DNA]</scope>
    <source>
        <strain evidence="2 3">SM2066</strain>
    </source>
</reference>
<proteinExistence type="predicted"/>
<feature type="transmembrane region" description="Helical" evidence="1">
    <location>
        <begin position="322"/>
        <end position="341"/>
    </location>
</feature>